<dbReference type="Pfam" id="PF13432">
    <property type="entry name" value="TPR_16"/>
    <property type="match status" value="1"/>
</dbReference>
<feature type="transmembrane region" description="Helical" evidence="5">
    <location>
        <begin position="12"/>
        <end position="31"/>
    </location>
</feature>
<accession>B3JFP1</accession>
<gene>
    <name evidence="7" type="ORF">BACCOP_00692</name>
</gene>
<dbReference type="eggNOG" id="COG3307">
    <property type="taxonomic scope" value="Bacteria"/>
</dbReference>
<name>B3JFP1_9BACT</name>
<dbReference type="GO" id="GO:0016020">
    <property type="term" value="C:membrane"/>
    <property type="evidence" value="ECO:0007669"/>
    <property type="project" value="UniProtKB-SubCell"/>
</dbReference>
<dbReference type="InterPro" id="IPR007016">
    <property type="entry name" value="O-antigen_ligase-rel_domated"/>
</dbReference>
<evidence type="ECO:0000313" key="7">
    <source>
        <dbReference type="EMBL" id="EDV02202.1"/>
    </source>
</evidence>
<dbReference type="OrthoDB" id="1097546at2"/>
<evidence type="ECO:0000256" key="1">
    <source>
        <dbReference type="ARBA" id="ARBA00004141"/>
    </source>
</evidence>
<feature type="transmembrane region" description="Helical" evidence="5">
    <location>
        <begin position="187"/>
        <end position="203"/>
    </location>
</feature>
<dbReference type="InterPro" id="IPR019734">
    <property type="entry name" value="TPR_rpt"/>
</dbReference>
<dbReference type="PANTHER" id="PTHR37422:SF13">
    <property type="entry name" value="LIPOPOLYSACCHARIDE BIOSYNTHESIS PROTEIN PA4999-RELATED"/>
    <property type="match status" value="1"/>
</dbReference>
<evidence type="ECO:0000259" key="6">
    <source>
        <dbReference type="Pfam" id="PF04932"/>
    </source>
</evidence>
<dbReference type="SUPFAM" id="SSF48452">
    <property type="entry name" value="TPR-like"/>
    <property type="match status" value="1"/>
</dbReference>
<reference evidence="7 8" key="1">
    <citation type="submission" date="2008-04" db="EMBL/GenBank/DDBJ databases">
        <title>Draft genome sequence of Bacteroides coprocola (DSM 17136).</title>
        <authorList>
            <person name="Sudarsanam P."/>
            <person name="Ley R."/>
            <person name="Guruge J."/>
            <person name="Turnbaugh P.J."/>
            <person name="Mahowald M."/>
            <person name="Liep D."/>
            <person name="Gordon J."/>
        </authorList>
    </citation>
    <scope>NUCLEOTIDE SEQUENCE [LARGE SCALE GENOMIC DNA]</scope>
    <source>
        <strain evidence="7 8">DSM 17136</strain>
    </source>
</reference>
<feature type="transmembrane region" description="Helical" evidence="5">
    <location>
        <begin position="111"/>
        <end position="135"/>
    </location>
</feature>
<dbReference type="eggNOG" id="COG0457">
    <property type="taxonomic scope" value="Bacteria"/>
</dbReference>
<dbReference type="PANTHER" id="PTHR37422">
    <property type="entry name" value="TEICHURONIC ACID BIOSYNTHESIS PROTEIN TUAE"/>
    <property type="match status" value="1"/>
</dbReference>
<dbReference type="InterPro" id="IPR051533">
    <property type="entry name" value="WaaL-like"/>
</dbReference>
<feature type="domain" description="O-antigen ligase-related" evidence="6">
    <location>
        <begin position="193"/>
        <end position="333"/>
    </location>
</feature>
<reference evidence="7 8" key="2">
    <citation type="submission" date="2008-04" db="EMBL/GenBank/DDBJ databases">
        <authorList>
            <person name="Fulton L."/>
            <person name="Clifton S."/>
            <person name="Fulton B."/>
            <person name="Xu J."/>
            <person name="Minx P."/>
            <person name="Pepin K.H."/>
            <person name="Johnson M."/>
            <person name="Thiruvilangam P."/>
            <person name="Bhonagiri V."/>
            <person name="Nash W.E."/>
            <person name="Mardis E.R."/>
            <person name="Wilson R.K."/>
        </authorList>
    </citation>
    <scope>NUCLEOTIDE SEQUENCE [LARGE SCALE GENOMIC DNA]</scope>
    <source>
        <strain evidence="7 8">DSM 17136</strain>
    </source>
</reference>
<evidence type="ECO:0000256" key="5">
    <source>
        <dbReference type="SAM" id="Phobius"/>
    </source>
</evidence>
<protein>
    <submittedName>
        <fullName evidence="7">Tetratricopeptide repeat protein</fullName>
    </submittedName>
</protein>
<dbReference type="Pfam" id="PF04932">
    <property type="entry name" value="Wzy_C"/>
    <property type="match status" value="1"/>
</dbReference>
<keyword evidence="3 5" id="KW-1133">Transmembrane helix</keyword>
<comment type="subcellular location">
    <subcellularLocation>
        <location evidence="1">Membrane</location>
        <topology evidence="1">Multi-pass membrane protein</topology>
    </subcellularLocation>
</comment>
<dbReference type="Gene3D" id="1.25.40.10">
    <property type="entry name" value="Tetratricopeptide repeat domain"/>
    <property type="match status" value="2"/>
</dbReference>
<feature type="transmembrane region" description="Helical" evidence="5">
    <location>
        <begin position="37"/>
        <end position="53"/>
    </location>
</feature>
<keyword evidence="2 5" id="KW-0812">Transmembrane</keyword>
<dbReference type="HOGENOM" id="CLU_389189_0_0_10"/>
<dbReference type="Pfam" id="PF13181">
    <property type="entry name" value="TPR_8"/>
    <property type="match status" value="1"/>
</dbReference>
<evidence type="ECO:0000256" key="4">
    <source>
        <dbReference type="ARBA" id="ARBA00023136"/>
    </source>
</evidence>
<dbReference type="Proteomes" id="UP000003146">
    <property type="component" value="Unassembled WGS sequence"/>
</dbReference>
<dbReference type="AlphaFoldDB" id="B3JFP1"/>
<keyword evidence="4 5" id="KW-0472">Membrane</keyword>
<feature type="transmembrane region" description="Helical" evidence="5">
    <location>
        <begin position="408"/>
        <end position="427"/>
    </location>
</feature>
<organism evidence="7 8">
    <name type="scientific">Phocaeicola coprocola DSM 17136</name>
    <dbReference type="NCBI Taxonomy" id="470145"/>
    <lineage>
        <taxon>Bacteria</taxon>
        <taxon>Pseudomonadati</taxon>
        <taxon>Bacteroidota</taxon>
        <taxon>Bacteroidia</taxon>
        <taxon>Bacteroidales</taxon>
        <taxon>Bacteroidaceae</taxon>
        <taxon>Phocaeicola</taxon>
    </lineage>
</organism>
<evidence type="ECO:0000256" key="2">
    <source>
        <dbReference type="ARBA" id="ARBA00022692"/>
    </source>
</evidence>
<proteinExistence type="predicted"/>
<evidence type="ECO:0000313" key="8">
    <source>
        <dbReference type="Proteomes" id="UP000003146"/>
    </source>
</evidence>
<comment type="caution">
    <text evidence="7">The sequence shown here is derived from an EMBL/GenBank/DDBJ whole genome shotgun (WGS) entry which is preliminary data.</text>
</comment>
<feature type="transmembrane region" description="Helical" evidence="5">
    <location>
        <begin position="367"/>
        <end position="388"/>
    </location>
</feature>
<dbReference type="RefSeq" id="WP_007566097.1">
    <property type="nucleotide sequence ID" value="NZ_DS981450.1"/>
</dbReference>
<feature type="transmembrane region" description="Helical" evidence="5">
    <location>
        <begin position="83"/>
        <end position="99"/>
    </location>
</feature>
<dbReference type="EMBL" id="ABIY02000058">
    <property type="protein sequence ID" value="EDV02202.1"/>
    <property type="molecule type" value="Genomic_DNA"/>
</dbReference>
<feature type="transmembrane region" description="Helical" evidence="5">
    <location>
        <begin position="230"/>
        <end position="246"/>
    </location>
</feature>
<sequence length="711" mass="80593">MSAEDRQRISARWGMQIAAVMAVMALAAELFRINDPWMLLPLGLCVTVSVLWLHFRFSAVDAAVLAVCLYDVATWILNPITGMYAARISLTGLCAYLLLREASCRAESISLFLKLSAGIAGIALAITLASFSIWTRAVHGAGFTDVYPFRFLFRPFGYITNAWASVWLPVLGMLAMGIYRIDRWRKVFGICWVLASVTMLLSFSRGAFVSWAVYVTVLCVSMATWRYRLVLVAVCVFIVGTVWMLFPTETGTTLAMKRTESQRQSTESRFRATEQAMTVIKEHLWTGTGNGSYTLAMDRVLNEDSTRPYTSYAPNVVVQVLVEKGLTGMMLYIGLCAAVVIYWIKYRKKKTMTAIAACLLAVGVKEMTMSIMLADGSVWILTLILLALMQTEAESGNETVKSVRLTAWIRYMPLAVGCCCWIAFMVLDTRLRMDNKAVEQACEAWKKGNHKEALQALEQTSDRFPCRINKAIVAAFAPDSTLSEGYRAKIRQQLELDMNDTDVYADFLRGRLYRLDGKYEEAMLVQQKLESEFPRNASIAYESAVLLYEIGRKDEAAEQLRRAIWLRPDWLRTEKTQEWLTADPDLRRAVEQGLTVGLAKNEGTAHAYARYGALAYYLNRKKEATEVLEQVVNAQPGYAVPWLLLGQIYREEGKMEQADSCFRKYNLRIKGAFNNSDRAMENEKRNFGEHQLMLVDYAAKFQNWYRCKLMF</sequence>
<feature type="transmembrane region" description="Helical" evidence="5">
    <location>
        <begin position="329"/>
        <end position="346"/>
    </location>
</feature>
<evidence type="ECO:0000256" key="3">
    <source>
        <dbReference type="ARBA" id="ARBA00022989"/>
    </source>
</evidence>
<feature type="transmembrane region" description="Helical" evidence="5">
    <location>
        <begin position="155"/>
        <end position="175"/>
    </location>
</feature>
<dbReference type="InterPro" id="IPR011990">
    <property type="entry name" value="TPR-like_helical_dom_sf"/>
</dbReference>
<dbReference type="STRING" id="470145.BACCOP_00692"/>